<feature type="domain" description="Mga helix-turn-helix" evidence="1">
    <location>
        <begin position="99"/>
        <end position="162"/>
    </location>
</feature>
<reference evidence="2 3" key="1">
    <citation type="submission" date="2019-01" db="EMBL/GenBank/DDBJ databases">
        <title>Weissella sp. nov., a novel lactic acid bacterium isolated from animal feces.</title>
        <authorList>
            <person name="Wang L.-T."/>
        </authorList>
    </citation>
    <scope>NUCLEOTIDE SEQUENCE [LARGE SCALE GENOMIC DNA]</scope>
    <source>
        <strain evidence="2 3">8H-2</strain>
    </source>
</reference>
<name>A0A6C2C6T2_9LACO</name>
<dbReference type="Proteomes" id="UP000371977">
    <property type="component" value="Unassembled WGS sequence"/>
</dbReference>
<dbReference type="RefSeq" id="WP_148622652.1">
    <property type="nucleotide sequence ID" value="NZ_SDGZ01000014.1"/>
</dbReference>
<dbReference type="InterPro" id="IPR007737">
    <property type="entry name" value="Mga_HTH"/>
</dbReference>
<evidence type="ECO:0000313" key="3">
    <source>
        <dbReference type="Proteomes" id="UP000371977"/>
    </source>
</evidence>
<accession>A0A6C2C6T2</accession>
<dbReference type="AlphaFoldDB" id="A0A6C2C6T2"/>
<comment type="caution">
    <text evidence="2">The sequence shown here is derived from an EMBL/GenBank/DDBJ whole genome shotgun (WGS) entry which is preliminary data.</text>
</comment>
<dbReference type="OrthoDB" id="2147617at2"/>
<gene>
    <name evidence="2" type="ORF">ESZ50_05835</name>
</gene>
<protein>
    <recommendedName>
        <fullName evidence="1">Mga helix-turn-helix domain-containing protein</fullName>
    </recommendedName>
</protein>
<evidence type="ECO:0000259" key="1">
    <source>
        <dbReference type="Pfam" id="PF05043"/>
    </source>
</evidence>
<evidence type="ECO:0000313" key="2">
    <source>
        <dbReference type="EMBL" id="TYC49660.1"/>
    </source>
</evidence>
<dbReference type="Pfam" id="PF05043">
    <property type="entry name" value="Mga"/>
    <property type="match status" value="1"/>
</dbReference>
<keyword evidence="3" id="KW-1185">Reference proteome</keyword>
<organism evidence="2 3">
    <name type="scientific">Weissella muntiaci</name>
    <dbReference type="NCBI Taxonomy" id="2508881"/>
    <lineage>
        <taxon>Bacteria</taxon>
        <taxon>Bacillati</taxon>
        <taxon>Bacillota</taxon>
        <taxon>Bacilli</taxon>
        <taxon>Lactobacillales</taxon>
        <taxon>Lactobacillaceae</taxon>
        <taxon>Weissella</taxon>
    </lineage>
</organism>
<sequence length="492" mass="57870">MLFLLDNDDYQKLILLDFLENSEGTISFQEILDQLNISKYFVKKYINDLHTDLQQFDIPTTFFSIKADKKNIYYKRLSPLSVVALLKYHYGRRAQLRPFVDQLFLERSLTQTEFIDQFLMSKPTFSRLRNKLVDYLAKINLKLSPKLTLTGDELFIRGFLYKSYFNYQGDHLEALDQPTKTVIFTLIDQIENIIDIHLSYAERLKMTHFLAVTLNRIRQAHYLLHNLPYHSTEETTPDIAWPTDTVDQVAKVLLARFNALNLDLLRFEAKGILNFLYAELIYTDLDYSNKGAHDLLIDFSKSLQKFFNISKDNLRELYLTERSEQTFIAHFFQVTQYNFPVSNLLKNSHIPYIDENFAAYMDLARDFITIFAKHFPNRIEYFNAYRENLAVDIFFLLLAHMNLTKLARPVNITIDFSNGPAYNKFITTEVENFKALNLRVNSELQSDTDIYLSDLWPQQTTNTKNIQWTAPPTSLDWENLGNLIIYIKKNRA</sequence>
<dbReference type="EMBL" id="SDGZ01000014">
    <property type="protein sequence ID" value="TYC49660.1"/>
    <property type="molecule type" value="Genomic_DNA"/>
</dbReference>
<proteinExistence type="predicted"/>